<accession>A0A4Z0R0A2</accession>
<dbReference type="OrthoDB" id="9805159at2"/>
<keyword evidence="7 10" id="KW-0119">Carbohydrate metabolism</keyword>
<evidence type="ECO:0000256" key="9">
    <source>
        <dbReference type="ARBA" id="ARBA00031501"/>
    </source>
</evidence>
<dbReference type="Gene3D" id="2.60.40.1180">
    <property type="entry name" value="Golgi alpha-mannosidase II"/>
    <property type="match status" value="1"/>
</dbReference>
<organism evidence="12 13">
    <name type="scientific">Desulfosporosinus fructosivorans</name>
    <dbReference type="NCBI Taxonomy" id="2018669"/>
    <lineage>
        <taxon>Bacteria</taxon>
        <taxon>Bacillati</taxon>
        <taxon>Bacillota</taxon>
        <taxon>Clostridia</taxon>
        <taxon>Eubacteriales</taxon>
        <taxon>Desulfitobacteriaceae</taxon>
        <taxon>Desulfosporosinus</taxon>
    </lineage>
</organism>
<dbReference type="CDD" id="cd02857">
    <property type="entry name" value="E_set_CDase_PDE_N"/>
    <property type="match status" value="1"/>
</dbReference>
<reference evidence="12 13" key="1">
    <citation type="submission" date="2019-03" db="EMBL/GenBank/DDBJ databases">
        <title>Draft Genome Sequence of Desulfosporosinus fructosivorans Strain 63.6F, Isolated from Marine Sediment in the Baltic Sea.</title>
        <authorList>
            <person name="Hausmann B."/>
            <person name="Vandieken V."/>
            <person name="Pjevac P."/>
            <person name="Schreck K."/>
            <person name="Herbold C.W."/>
            <person name="Loy A."/>
        </authorList>
    </citation>
    <scope>NUCLEOTIDE SEQUENCE [LARGE SCALE GENOMIC DNA]</scope>
    <source>
        <strain evidence="12 13">63.6F</strain>
    </source>
</reference>
<dbReference type="NCBIfam" id="TIGR00217">
    <property type="entry name" value="malQ"/>
    <property type="match status" value="1"/>
</dbReference>
<dbReference type="SUPFAM" id="SSF51011">
    <property type="entry name" value="Glycosyl hydrolase domain"/>
    <property type="match status" value="1"/>
</dbReference>
<dbReference type="SUPFAM" id="SSF51445">
    <property type="entry name" value="(Trans)glycosidases"/>
    <property type="match status" value="2"/>
</dbReference>
<dbReference type="InterPro" id="IPR017853">
    <property type="entry name" value="GH"/>
</dbReference>
<dbReference type="RefSeq" id="WP_135550473.1">
    <property type="nucleotide sequence ID" value="NZ_SPQQ01000009.1"/>
</dbReference>
<keyword evidence="6 10" id="KW-0808">Transferase</keyword>
<sequence>MMMFNVYHNSHDLLYREPFGAVTCGQRITFRIRIFSAVPVAACVLRLWEKDREITLDMGQTTVDNLSQDLATDSMHDSCEEMTFFEVDYEVPYSTGLIWYYFVIQVGTQTYYYGNNLKKLGGEGMLWEQVPPSYQITVHNNVAVPSWYKRGVMYQVFVDRFFNDHENGFTYYPRNNTLLHANWSDPPLYIKDENGRVTDWDFFGGTLQGVLEKVPYFKELGVSILYFNPIFEAPSNHKYDTADYLRIDPMFGDDLIFKQLIETARQSGISVILDGVFSHTGSDSIYFNKYGNYPEVGAYQSADSPYFPWYKFKSNPQEYQSWWGVDTLPEVNEMNPSYRQFIYGSEESVISKWLNLGVAGWRLDVADELPDEFIQELRQAIKTIQPSAVLIGEVWEDASNKTSYGKQREYFSGNELDGTMNYPFRTSFLRFILNQSDSSVVHHEVMSLYENYPQENFFAAMNIIGSHDTIRILTLLGDAPAEESLTKTEQRNFRLSTNARKIGVQRLKLLSLIQITFPGVPCIYYGDEAGLEGYADPYNRGTYPWGKEDVEIIDWYRRILRMRAEYEVLQTGNFESFFYAPDIYGFSRVGKDEKITVLINRHREEAWTVDLSTILQSSSLVVDLINGNTLSPDSFSAVPISPLGCRVLFSRYKPPQDFRLDRSCGVLSHISSLPSSWVLGDLGTEAYAFVDFLASSGQSLWQVLPLNPAGVEDCPYQSESVFAGNTLFISLDHMIKEGLLDVAETRGKFEKVRNSGLRKSLLLLAYKELKRDLLYEAYQKFLERRKFNSLSSAVPAQSTYLSEENFLRFKTLNKEWLNDYILFRALKGHFGEVPWYEWKPGIASRESTELAEYRLLLREEMGFIEFLQYTFFYEWDELKVYASSKGVRIIGDLPHFVAADSCDVWVNPSLFVLDEEGRPTKTAGVPPDYFCKTGQLWGNPIYDWDALAVTGYDWWKKRLQMGVELFDYIRLDHFRGFEAFWEVDAREKTAESGHWIKGPGKRFFESMQETLGKLPFIVEDLGLITTEVNILKQLFGFPGIKVLQFTPLKEIINQDANFVYYTGTHDNNTLLGWYEKHFLVEDEKPINKSIHQVECRKMIEEVYSSQAAWVILPMQDILGLGEKARMNVPGTIHGNWQWQLDKIPELEEVKGWLRTQAEKSKRS</sequence>
<evidence type="ECO:0000256" key="6">
    <source>
        <dbReference type="ARBA" id="ARBA00022679"/>
    </source>
</evidence>
<name>A0A4Z0R0A2_9FIRM</name>
<keyword evidence="13" id="KW-1185">Reference proteome</keyword>
<keyword evidence="12" id="KW-0326">Glycosidase</keyword>
<dbReference type="InterPro" id="IPR013783">
    <property type="entry name" value="Ig-like_fold"/>
</dbReference>
<evidence type="ECO:0000313" key="13">
    <source>
        <dbReference type="Proteomes" id="UP000298460"/>
    </source>
</evidence>
<feature type="domain" description="Glycosyl hydrolase family 13 catalytic" evidence="11">
    <location>
        <begin position="155"/>
        <end position="563"/>
    </location>
</feature>
<dbReference type="EC" id="2.4.1.25" evidence="3 10"/>
<dbReference type="AlphaFoldDB" id="A0A4Z0R0A2"/>
<evidence type="ECO:0000256" key="7">
    <source>
        <dbReference type="ARBA" id="ARBA00023277"/>
    </source>
</evidence>
<dbReference type="GO" id="GO:0004134">
    <property type="term" value="F:4-alpha-glucanotransferase activity"/>
    <property type="evidence" value="ECO:0007669"/>
    <property type="project" value="UniProtKB-EC"/>
</dbReference>
<comment type="caution">
    <text evidence="12">The sequence shown here is derived from an EMBL/GenBank/DDBJ whole genome shotgun (WGS) entry which is preliminary data.</text>
</comment>
<gene>
    <name evidence="12" type="ORF">E4K67_21470</name>
</gene>
<evidence type="ECO:0000256" key="5">
    <source>
        <dbReference type="ARBA" id="ARBA00022676"/>
    </source>
</evidence>
<dbReference type="CDD" id="cd11338">
    <property type="entry name" value="AmyAc_CMD"/>
    <property type="match status" value="1"/>
</dbReference>
<dbReference type="InterPro" id="IPR003385">
    <property type="entry name" value="Glyco_hydro_77"/>
</dbReference>
<comment type="similarity">
    <text evidence="2 10">Belongs to the disproportionating enzyme family.</text>
</comment>
<evidence type="ECO:0000256" key="4">
    <source>
        <dbReference type="ARBA" id="ARBA00020295"/>
    </source>
</evidence>
<evidence type="ECO:0000256" key="2">
    <source>
        <dbReference type="ARBA" id="ARBA00005684"/>
    </source>
</evidence>
<dbReference type="SUPFAM" id="SSF81296">
    <property type="entry name" value="E set domains"/>
    <property type="match status" value="1"/>
</dbReference>
<evidence type="ECO:0000256" key="1">
    <source>
        <dbReference type="ARBA" id="ARBA00000439"/>
    </source>
</evidence>
<protein>
    <recommendedName>
        <fullName evidence="4 10">4-alpha-glucanotransferase</fullName>
        <ecNumber evidence="3 10">2.4.1.25</ecNumber>
    </recommendedName>
    <alternativeName>
        <fullName evidence="8 10">Amylomaltase</fullName>
    </alternativeName>
    <alternativeName>
        <fullName evidence="9 10">Disproportionating enzyme</fullName>
    </alternativeName>
</protein>
<comment type="catalytic activity">
    <reaction evidence="1 10">
        <text>Transfers a segment of a (1-&gt;4)-alpha-D-glucan to a new position in an acceptor, which may be glucose or a (1-&gt;4)-alpha-D-glucan.</text>
        <dbReference type="EC" id="2.4.1.25"/>
    </reaction>
</comment>
<dbReference type="Pfam" id="PF02446">
    <property type="entry name" value="Glyco_hydro_77"/>
    <property type="match status" value="1"/>
</dbReference>
<dbReference type="InterPro" id="IPR004185">
    <property type="entry name" value="Glyco_hydro_13_lg-like_dom"/>
</dbReference>
<dbReference type="SMART" id="SM00642">
    <property type="entry name" value="Aamy"/>
    <property type="match status" value="1"/>
</dbReference>
<evidence type="ECO:0000256" key="8">
    <source>
        <dbReference type="ARBA" id="ARBA00031423"/>
    </source>
</evidence>
<dbReference type="EMBL" id="SPQQ01000009">
    <property type="protein sequence ID" value="TGE36104.1"/>
    <property type="molecule type" value="Genomic_DNA"/>
</dbReference>
<evidence type="ECO:0000256" key="10">
    <source>
        <dbReference type="RuleBase" id="RU361207"/>
    </source>
</evidence>
<dbReference type="InterPro" id="IPR045857">
    <property type="entry name" value="O16G_dom_2"/>
</dbReference>
<dbReference type="Proteomes" id="UP000298460">
    <property type="component" value="Unassembled WGS sequence"/>
</dbReference>
<dbReference type="Pfam" id="PF00128">
    <property type="entry name" value="Alpha-amylase"/>
    <property type="match status" value="1"/>
</dbReference>
<keyword evidence="5 10" id="KW-0328">Glycosyltransferase</keyword>
<dbReference type="InterPro" id="IPR006047">
    <property type="entry name" value="GH13_cat_dom"/>
</dbReference>
<dbReference type="NCBIfam" id="NF011083">
    <property type="entry name" value="PRK14510.1-2"/>
    <property type="match status" value="1"/>
</dbReference>
<dbReference type="PANTHER" id="PTHR32438">
    <property type="entry name" value="4-ALPHA-GLUCANOTRANSFERASE DPE1, CHLOROPLASTIC/AMYLOPLASTIC"/>
    <property type="match status" value="1"/>
</dbReference>
<dbReference type="PANTHER" id="PTHR32438:SF5">
    <property type="entry name" value="4-ALPHA-GLUCANOTRANSFERASE DPE1, CHLOROPLASTIC_AMYLOPLASTIC"/>
    <property type="match status" value="1"/>
</dbReference>
<dbReference type="Gene3D" id="2.60.40.10">
    <property type="entry name" value="Immunoglobulins"/>
    <property type="match status" value="1"/>
</dbReference>
<dbReference type="InterPro" id="IPR013780">
    <property type="entry name" value="Glyco_hydro_b"/>
</dbReference>
<evidence type="ECO:0000259" key="11">
    <source>
        <dbReference type="SMART" id="SM00642"/>
    </source>
</evidence>
<dbReference type="InterPro" id="IPR014756">
    <property type="entry name" value="Ig_E-set"/>
</dbReference>
<dbReference type="GO" id="GO:0005975">
    <property type="term" value="P:carbohydrate metabolic process"/>
    <property type="evidence" value="ECO:0007669"/>
    <property type="project" value="InterPro"/>
</dbReference>
<proteinExistence type="inferred from homology"/>
<evidence type="ECO:0000313" key="12">
    <source>
        <dbReference type="EMBL" id="TGE36104.1"/>
    </source>
</evidence>
<keyword evidence="12" id="KW-0378">Hydrolase</keyword>
<dbReference type="NCBIfam" id="NF011080">
    <property type="entry name" value="PRK14508.1-3"/>
    <property type="match status" value="1"/>
</dbReference>
<dbReference type="GO" id="GO:0004553">
    <property type="term" value="F:hydrolase activity, hydrolyzing O-glycosyl compounds"/>
    <property type="evidence" value="ECO:0007669"/>
    <property type="project" value="InterPro"/>
</dbReference>
<evidence type="ECO:0000256" key="3">
    <source>
        <dbReference type="ARBA" id="ARBA00012560"/>
    </source>
</evidence>
<dbReference type="Gene3D" id="3.90.400.10">
    <property type="entry name" value="Oligo-1,6-glucosidase, Domain 2"/>
    <property type="match status" value="1"/>
</dbReference>
<dbReference type="Gene3D" id="3.20.20.80">
    <property type="entry name" value="Glycosidases"/>
    <property type="match status" value="2"/>
</dbReference>